<dbReference type="STRING" id="207559.Dde_2557"/>
<dbReference type="EMBL" id="CP000112">
    <property type="protein sequence ID" value="ABB39353.1"/>
    <property type="molecule type" value="Genomic_DNA"/>
</dbReference>
<dbReference type="RefSeq" id="WP_011368402.1">
    <property type="nucleotide sequence ID" value="NC_007519.1"/>
</dbReference>
<name>Q30Y93_OLEA2</name>
<dbReference type="KEGG" id="dde:Dde_2557"/>
<evidence type="ECO:0000313" key="2">
    <source>
        <dbReference type="Proteomes" id="UP000002710"/>
    </source>
</evidence>
<dbReference type="HOGENOM" id="CLU_1159607_0_0_7"/>
<keyword evidence="2" id="KW-1185">Reference proteome</keyword>
<evidence type="ECO:0000313" key="1">
    <source>
        <dbReference type="EMBL" id="ABB39353.1"/>
    </source>
</evidence>
<dbReference type="InterPro" id="IPR016181">
    <property type="entry name" value="Acyl_CoA_acyltransferase"/>
</dbReference>
<reference evidence="1 2" key="1">
    <citation type="journal article" date="2011" name="J. Bacteriol.">
        <title>Complete genome sequence and updated annotation of Desulfovibrio alaskensis G20.</title>
        <authorList>
            <person name="Hauser L.J."/>
            <person name="Land M.L."/>
            <person name="Brown S.D."/>
            <person name="Larimer F."/>
            <person name="Keller K.L."/>
            <person name="Rapp-Giles B.J."/>
            <person name="Price M.N."/>
            <person name="Lin M."/>
            <person name="Bruce D.C."/>
            <person name="Detter J.C."/>
            <person name="Tapia R."/>
            <person name="Han C.S."/>
            <person name="Goodwin L.A."/>
            <person name="Cheng J.F."/>
            <person name="Pitluck S."/>
            <person name="Copeland A."/>
            <person name="Lucas S."/>
            <person name="Nolan M."/>
            <person name="Lapidus A.L."/>
            <person name="Palumbo A.V."/>
            <person name="Wall J.D."/>
        </authorList>
    </citation>
    <scope>NUCLEOTIDE SEQUENCE [LARGE SCALE GENOMIC DNA]</scope>
    <source>
        <strain evidence="2">ATCC BAA 1058 / DSM 17464 / G20</strain>
    </source>
</reference>
<gene>
    <name evidence="1" type="ordered locus">Dde_2557</name>
</gene>
<protein>
    <recommendedName>
        <fullName evidence="3">N-acetyltransferase domain-containing protein</fullName>
    </recommendedName>
</protein>
<dbReference type="eggNOG" id="ENOG5031G2N">
    <property type="taxonomic scope" value="Bacteria"/>
</dbReference>
<dbReference type="SUPFAM" id="SSF55729">
    <property type="entry name" value="Acyl-CoA N-acyltransferases (Nat)"/>
    <property type="match status" value="1"/>
</dbReference>
<sequence>MDMTAAKHMDKNRSNAVHSAPDFRLLVAPQTGRPAPPEAVRLQCRQLRGMWRELEKMRLTRTVFHDGCIRSAQDFISMATSPAVWFYGVYGPSDAEHCTAQKRAAAFFWLNAFSGRTAMIHFAVLYGGLRHAEHIGRQVCGFLLGRRRHTACETPYADSGTTPGTAPLDALMGLTPCRNRRALRFIRRLGFVPVATLPGAVRQGTGYGDAVLTMLTAASDAADNIMAQAEAIPDALHID</sequence>
<accession>Q30Y93</accession>
<proteinExistence type="predicted"/>
<evidence type="ECO:0008006" key="3">
    <source>
        <dbReference type="Google" id="ProtNLM"/>
    </source>
</evidence>
<dbReference type="Proteomes" id="UP000002710">
    <property type="component" value="Chromosome"/>
</dbReference>
<organism evidence="1 2">
    <name type="scientific">Oleidesulfovibrio alaskensis (strain ATCC BAA-1058 / DSM 17464 / G20)</name>
    <name type="common">Desulfovibrio alaskensis</name>
    <dbReference type="NCBI Taxonomy" id="207559"/>
    <lineage>
        <taxon>Bacteria</taxon>
        <taxon>Pseudomonadati</taxon>
        <taxon>Thermodesulfobacteriota</taxon>
        <taxon>Desulfovibrionia</taxon>
        <taxon>Desulfovibrionales</taxon>
        <taxon>Desulfovibrionaceae</taxon>
        <taxon>Oleidesulfovibrio</taxon>
    </lineage>
</organism>
<dbReference type="AlphaFoldDB" id="Q30Y93"/>